<keyword evidence="3 8" id="KW-0808">Transferase</keyword>
<evidence type="ECO:0000313" key="8">
    <source>
        <dbReference type="EMBL" id="MFD2966583.1"/>
    </source>
</evidence>
<dbReference type="GO" id="GO:0004851">
    <property type="term" value="F:uroporphyrin-III C-methyltransferase activity"/>
    <property type="evidence" value="ECO:0007669"/>
    <property type="project" value="UniProtKB-EC"/>
</dbReference>
<name>A0ABW6BDS8_9SPHI</name>
<dbReference type="CDD" id="cd11642">
    <property type="entry name" value="SUMT"/>
    <property type="match status" value="1"/>
</dbReference>
<dbReference type="Gene3D" id="3.30.950.10">
    <property type="entry name" value="Methyltransferase, Cobalt-precorrin-4 Transmethylase, Domain 2"/>
    <property type="match status" value="1"/>
</dbReference>
<feature type="domain" description="Tetrapyrrole methylase" evidence="7">
    <location>
        <begin position="4"/>
        <end position="212"/>
    </location>
</feature>
<proteinExistence type="predicted"/>
<sequence>MTGKLFIIGCGPGNPDLLTIKAYNTIIRAEIVLFDNLVSQEILDLCPKNCKKIYVGKDPYGQYVPQADINSLIGHYCHHYATVLRLKGGDPYIFGRGFEERLYANTLGIATEYIPGISSMQGAGSNDIPLTHRGVSEGVWIMTGTKSNGELTADLALAAQSNATVIIYMGMRKVAEIAGTYVRLGKGDTPAAMIQNATCPNEKSVSCLVKDLQITSLQQQIHHPAIIIIGAVVDLKLHIHTELQHLGKRII</sequence>
<keyword evidence="4" id="KW-0949">S-adenosyl-L-methionine</keyword>
<evidence type="ECO:0000256" key="5">
    <source>
        <dbReference type="ARBA" id="ARBA00023244"/>
    </source>
</evidence>
<evidence type="ECO:0000256" key="1">
    <source>
        <dbReference type="ARBA" id="ARBA00012162"/>
    </source>
</evidence>
<dbReference type="NCBIfam" id="TIGR01469">
    <property type="entry name" value="cobA_cysG_Cterm"/>
    <property type="match status" value="1"/>
</dbReference>
<dbReference type="EC" id="2.1.1.107" evidence="1"/>
<keyword evidence="2 8" id="KW-0489">Methyltransferase</keyword>
<dbReference type="InterPro" id="IPR000878">
    <property type="entry name" value="4pyrrol_Mease"/>
</dbReference>
<dbReference type="EMBL" id="JBHUPB010000003">
    <property type="protein sequence ID" value="MFD2966583.1"/>
    <property type="molecule type" value="Genomic_DNA"/>
</dbReference>
<evidence type="ECO:0000313" key="9">
    <source>
        <dbReference type="Proteomes" id="UP001597525"/>
    </source>
</evidence>
<keyword evidence="5" id="KW-0627">Porphyrin biosynthesis</keyword>
<dbReference type="InterPro" id="IPR014776">
    <property type="entry name" value="4pyrrole_Mease_sub2"/>
</dbReference>
<dbReference type="Pfam" id="PF00590">
    <property type="entry name" value="TP_methylase"/>
    <property type="match status" value="1"/>
</dbReference>
<protein>
    <recommendedName>
        <fullName evidence="1">uroporphyrinogen-III C-methyltransferase</fullName>
        <ecNumber evidence="1">2.1.1.107</ecNumber>
    </recommendedName>
</protein>
<dbReference type="InterPro" id="IPR006366">
    <property type="entry name" value="CobA/CysG_C"/>
</dbReference>
<evidence type="ECO:0000256" key="2">
    <source>
        <dbReference type="ARBA" id="ARBA00022603"/>
    </source>
</evidence>
<evidence type="ECO:0000256" key="6">
    <source>
        <dbReference type="ARBA" id="ARBA00025705"/>
    </source>
</evidence>
<dbReference type="Gene3D" id="3.40.1010.10">
    <property type="entry name" value="Cobalt-precorrin-4 Transmethylase, Domain 1"/>
    <property type="match status" value="1"/>
</dbReference>
<comment type="pathway">
    <text evidence="6">Porphyrin-containing compound metabolism; siroheme biosynthesis; precorrin-2 from uroporphyrinogen III: step 1/1.</text>
</comment>
<dbReference type="InterPro" id="IPR050161">
    <property type="entry name" value="Siro_Cobalamin_biosynth"/>
</dbReference>
<dbReference type="SUPFAM" id="SSF53790">
    <property type="entry name" value="Tetrapyrrole methylase"/>
    <property type="match status" value="1"/>
</dbReference>
<organism evidence="8 9">
    <name type="scientific">Sphingobacterium bambusae</name>
    <dbReference type="NCBI Taxonomy" id="662858"/>
    <lineage>
        <taxon>Bacteria</taxon>
        <taxon>Pseudomonadati</taxon>
        <taxon>Bacteroidota</taxon>
        <taxon>Sphingobacteriia</taxon>
        <taxon>Sphingobacteriales</taxon>
        <taxon>Sphingobacteriaceae</taxon>
        <taxon>Sphingobacterium</taxon>
    </lineage>
</organism>
<dbReference type="InterPro" id="IPR014777">
    <property type="entry name" value="4pyrrole_Mease_sub1"/>
</dbReference>
<gene>
    <name evidence="8" type="primary">cobA</name>
    <name evidence="8" type="ORF">ACFS7Y_04250</name>
</gene>
<dbReference type="RefSeq" id="WP_320184365.1">
    <property type="nucleotide sequence ID" value="NZ_CP138332.1"/>
</dbReference>
<dbReference type="Proteomes" id="UP001597525">
    <property type="component" value="Unassembled WGS sequence"/>
</dbReference>
<accession>A0ABW6BDS8</accession>
<dbReference type="NCBIfam" id="NF004790">
    <property type="entry name" value="PRK06136.1"/>
    <property type="match status" value="1"/>
</dbReference>
<dbReference type="PANTHER" id="PTHR45790:SF3">
    <property type="entry name" value="S-ADENOSYL-L-METHIONINE-DEPENDENT UROPORPHYRINOGEN III METHYLTRANSFERASE, CHLOROPLASTIC"/>
    <property type="match status" value="1"/>
</dbReference>
<comment type="caution">
    <text evidence="8">The sequence shown here is derived from an EMBL/GenBank/DDBJ whole genome shotgun (WGS) entry which is preliminary data.</text>
</comment>
<keyword evidence="9" id="KW-1185">Reference proteome</keyword>
<reference evidence="9" key="1">
    <citation type="journal article" date="2019" name="Int. J. Syst. Evol. Microbiol.">
        <title>The Global Catalogue of Microorganisms (GCM) 10K type strain sequencing project: providing services to taxonomists for standard genome sequencing and annotation.</title>
        <authorList>
            <consortium name="The Broad Institute Genomics Platform"/>
            <consortium name="The Broad Institute Genome Sequencing Center for Infectious Disease"/>
            <person name="Wu L."/>
            <person name="Ma J."/>
        </authorList>
    </citation>
    <scope>NUCLEOTIDE SEQUENCE [LARGE SCALE GENOMIC DNA]</scope>
    <source>
        <strain evidence="9">KCTC 22814</strain>
    </source>
</reference>
<evidence type="ECO:0000256" key="4">
    <source>
        <dbReference type="ARBA" id="ARBA00022691"/>
    </source>
</evidence>
<dbReference type="PANTHER" id="PTHR45790">
    <property type="entry name" value="SIROHEME SYNTHASE-RELATED"/>
    <property type="match status" value="1"/>
</dbReference>
<dbReference type="InterPro" id="IPR035996">
    <property type="entry name" value="4pyrrol_Methylase_sf"/>
</dbReference>
<evidence type="ECO:0000259" key="7">
    <source>
        <dbReference type="Pfam" id="PF00590"/>
    </source>
</evidence>
<evidence type="ECO:0000256" key="3">
    <source>
        <dbReference type="ARBA" id="ARBA00022679"/>
    </source>
</evidence>
<dbReference type="GO" id="GO:0032259">
    <property type="term" value="P:methylation"/>
    <property type="evidence" value="ECO:0007669"/>
    <property type="project" value="UniProtKB-KW"/>
</dbReference>